<dbReference type="RefSeq" id="WP_136131363.1">
    <property type="nucleotide sequence ID" value="NZ_PDKS01000001.1"/>
</dbReference>
<dbReference type="EMBL" id="PDKS01000001">
    <property type="protein sequence ID" value="PPI87366.1"/>
    <property type="molecule type" value="Genomic_DNA"/>
</dbReference>
<gene>
    <name evidence="1" type="ORF">CRV11_00285</name>
</gene>
<comment type="caution">
    <text evidence="1">The sequence shown here is derived from an EMBL/GenBank/DDBJ whole genome shotgun (WGS) entry which is preliminary data.</text>
</comment>
<dbReference type="InterPro" id="IPR042268">
    <property type="entry name" value="BamC_C"/>
</dbReference>
<dbReference type="OrthoDB" id="5686855at2"/>
<accession>A0A2P5SYG0</accession>
<evidence type="ECO:0000313" key="2">
    <source>
        <dbReference type="Proteomes" id="UP000296034"/>
    </source>
</evidence>
<dbReference type="Gene3D" id="3.30.310.170">
    <property type="entry name" value="Outer membrane protein assembly factor BamC"/>
    <property type="match status" value="1"/>
</dbReference>
<dbReference type="Gene3D" id="3.30.530.50">
    <property type="match status" value="1"/>
</dbReference>
<dbReference type="Pfam" id="PF06804">
    <property type="entry name" value="Lipoprotein_18"/>
    <property type="match status" value="1"/>
</dbReference>
<proteinExistence type="predicted"/>
<reference evidence="1 2" key="1">
    <citation type="journal article" date="2018" name="Genome Biol. Evol.">
        <title>Cladogenesis and Genomic Streamlining in Extracellular Endosymbionts of Tropical Stink Bugs.</title>
        <authorList>
            <person name="Otero-Bravo A."/>
            <person name="Goffredi S."/>
            <person name="Sabree Z.L."/>
        </authorList>
    </citation>
    <scope>NUCLEOTIDE SEQUENCE [LARGE SCALE GENOMIC DNA]</scope>
    <source>
        <strain evidence="1 2">SoET</strain>
    </source>
</reference>
<evidence type="ECO:0008006" key="3">
    <source>
        <dbReference type="Google" id="ProtNLM"/>
    </source>
</evidence>
<organism evidence="1 2">
    <name type="scientific">Candidatus Pantoea edessiphila</name>
    <dbReference type="NCBI Taxonomy" id="2044610"/>
    <lineage>
        <taxon>Bacteria</taxon>
        <taxon>Pseudomonadati</taxon>
        <taxon>Pseudomonadota</taxon>
        <taxon>Gammaproteobacteria</taxon>
        <taxon>Enterobacterales</taxon>
        <taxon>Erwiniaceae</taxon>
        <taxon>Pantoea</taxon>
    </lineage>
</organism>
<name>A0A2P5SYG0_9GAMM</name>
<dbReference type="InterPro" id="IPR010653">
    <property type="entry name" value="NlpB/DapX"/>
</dbReference>
<dbReference type="AlphaFoldDB" id="A0A2P5SYG0"/>
<sequence length="342" mass="40149">MSCIVKRSSDMLIIRLFVIFLLSSCSYSQFNINEFYYLKANKLQEMKSPNDIIFPIQRGNYDIPIINNKTNNIVKEKLNLYPPIQPLYITDDININYLENKGLLFVNQNNIDTLWSQIVNITKFYKLPILSNNEILHQLTTDWIKLNRFYDNKIYTGRYHLSLQKHQSKLLFTIYLIDLKQGEKNIKSPFHIRHYTITMLNNIILGLSKIQNDKKVYPITSDSKINVKSIIDKENNLPMLKLYTSFDTAWERLKFAMKLIGMRINYSDKTKGTFNVTYKKTGNLFWKSININNPNLPEGDYTVQLGNLNKYVSLRFISAKGNILDKKTNDTLMKVLQNILNR</sequence>
<dbReference type="Proteomes" id="UP000296034">
    <property type="component" value="Unassembled WGS sequence"/>
</dbReference>
<evidence type="ECO:0000313" key="1">
    <source>
        <dbReference type="EMBL" id="PPI87366.1"/>
    </source>
</evidence>
<protein>
    <recommendedName>
        <fullName evidence="3">Outer membrane protein assembly factor BamC</fullName>
    </recommendedName>
</protein>